<keyword evidence="1" id="KW-0805">Transcription regulation</keyword>
<organism evidence="5 6">
    <name type="scientific">Geofilum rubicundum JCM 15548</name>
    <dbReference type="NCBI Taxonomy" id="1236989"/>
    <lineage>
        <taxon>Bacteria</taxon>
        <taxon>Pseudomonadati</taxon>
        <taxon>Bacteroidota</taxon>
        <taxon>Bacteroidia</taxon>
        <taxon>Marinilabiliales</taxon>
        <taxon>Marinilabiliaceae</taxon>
        <taxon>Geofilum</taxon>
    </lineage>
</organism>
<dbReference type="EMBL" id="BAZW01000073">
    <property type="protein sequence ID" value="GAO31976.1"/>
    <property type="molecule type" value="Genomic_DNA"/>
</dbReference>
<dbReference type="Proteomes" id="UP000032900">
    <property type="component" value="Unassembled WGS sequence"/>
</dbReference>
<dbReference type="InterPro" id="IPR000792">
    <property type="entry name" value="Tscrpt_reg_LuxR_C"/>
</dbReference>
<dbReference type="SUPFAM" id="SSF46894">
    <property type="entry name" value="C-terminal effector domain of the bipartite response regulators"/>
    <property type="match status" value="1"/>
</dbReference>
<dbReference type="PROSITE" id="PS00622">
    <property type="entry name" value="HTH_LUXR_1"/>
    <property type="match status" value="1"/>
</dbReference>
<dbReference type="PANTHER" id="PTHR44688">
    <property type="entry name" value="DNA-BINDING TRANSCRIPTIONAL ACTIVATOR DEVR_DOSR"/>
    <property type="match status" value="1"/>
</dbReference>
<protein>
    <submittedName>
        <fullName evidence="5">LuxR family transcriptional regulator</fullName>
    </submittedName>
</protein>
<evidence type="ECO:0000256" key="1">
    <source>
        <dbReference type="ARBA" id="ARBA00023015"/>
    </source>
</evidence>
<dbReference type="PROSITE" id="PS50043">
    <property type="entry name" value="HTH_LUXR_2"/>
    <property type="match status" value="1"/>
</dbReference>
<dbReference type="PRINTS" id="PR00038">
    <property type="entry name" value="HTHLUXR"/>
</dbReference>
<dbReference type="CDD" id="cd06170">
    <property type="entry name" value="LuxR_C_like"/>
    <property type="match status" value="1"/>
</dbReference>
<dbReference type="PANTHER" id="PTHR44688:SF16">
    <property type="entry name" value="DNA-BINDING TRANSCRIPTIONAL ACTIVATOR DEVR_DOSR"/>
    <property type="match status" value="1"/>
</dbReference>
<keyword evidence="6" id="KW-1185">Reference proteome</keyword>
<evidence type="ECO:0000313" key="6">
    <source>
        <dbReference type="Proteomes" id="UP000032900"/>
    </source>
</evidence>
<dbReference type="GO" id="GO:0006355">
    <property type="term" value="P:regulation of DNA-templated transcription"/>
    <property type="evidence" value="ECO:0007669"/>
    <property type="project" value="InterPro"/>
</dbReference>
<dbReference type="SMART" id="SM00421">
    <property type="entry name" value="HTH_LUXR"/>
    <property type="match status" value="1"/>
</dbReference>
<evidence type="ECO:0000256" key="3">
    <source>
        <dbReference type="ARBA" id="ARBA00023163"/>
    </source>
</evidence>
<dbReference type="GO" id="GO:0003677">
    <property type="term" value="F:DNA binding"/>
    <property type="evidence" value="ECO:0007669"/>
    <property type="project" value="UniProtKB-KW"/>
</dbReference>
<dbReference type="Pfam" id="PF00196">
    <property type="entry name" value="GerE"/>
    <property type="match status" value="1"/>
</dbReference>
<sequence length="153" mass="17187">MHTTPGADYVVIHDDILPEPRNINLNEIGKLCPCGKILLIGNDPIENCPCANFALNIENQKEMVERFQEFFYEPETTSSCNIKEQLSEREIDVLKAVAHGCSNKEIADKLYISTNTVISHRKNITDKLGIKTIAGLTVYAIMNNIIKPEEVKN</sequence>
<dbReference type="AlphaFoldDB" id="A0A0E9M3H9"/>
<keyword evidence="3" id="KW-0804">Transcription</keyword>
<dbReference type="STRING" id="1236989.JCM15548_14395"/>
<keyword evidence="2" id="KW-0238">DNA-binding</keyword>
<evidence type="ECO:0000259" key="4">
    <source>
        <dbReference type="PROSITE" id="PS50043"/>
    </source>
</evidence>
<accession>A0A0E9M3H9</accession>
<evidence type="ECO:0000256" key="2">
    <source>
        <dbReference type="ARBA" id="ARBA00023125"/>
    </source>
</evidence>
<proteinExistence type="predicted"/>
<gene>
    <name evidence="5" type="ORF">JCM15548_14395</name>
</gene>
<comment type="caution">
    <text evidence="5">The sequence shown here is derived from an EMBL/GenBank/DDBJ whole genome shotgun (WGS) entry which is preliminary data.</text>
</comment>
<evidence type="ECO:0000313" key="5">
    <source>
        <dbReference type="EMBL" id="GAO31976.1"/>
    </source>
</evidence>
<dbReference type="InterPro" id="IPR016032">
    <property type="entry name" value="Sig_transdc_resp-reg_C-effctor"/>
</dbReference>
<feature type="domain" description="HTH luxR-type" evidence="4">
    <location>
        <begin position="79"/>
        <end position="144"/>
    </location>
</feature>
<dbReference type="InterPro" id="IPR036388">
    <property type="entry name" value="WH-like_DNA-bd_sf"/>
</dbReference>
<reference evidence="5 6" key="1">
    <citation type="journal article" date="2015" name="Microbes Environ.">
        <title>Distribution and evolution of nitrogen fixation genes in the phylum bacteroidetes.</title>
        <authorList>
            <person name="Inoue J."/>
            <person name="Oshima K."/>
            <person name="Suda W."/>
            <person name="Sakamoto M."/>
            <person name="Iino T."/>
            <person name="Noda S."/>
            <person name="Hongoh Y."/>
            <person name="Hattori M."/>
            <person name="Ohkuma M."/>
        </authorList>
    </citation>
    <scope>NUCLEOTIDE SEQUENCE [LARGE SCALE GENOMIC DNA]</scope>
    <source>
        <strain evidence="5">JCM 15548</strain>
    </source>
</reference>
<dbReference type="Gene3D" id="1.10.10.10">
    <property type="entry name" value="Winged helix-like DNA-binding domain superfamily/Winged helix DNA-binding domain"/>
    <property type="match status" value="1"/>
</dbReference>
<name>A0A0E9M3H9_9BACT</name>